<protein>
    <submittedName>
        <fullName evidence="6">Hsp33 family molecular chaperone HslO</fullName>
    </submittedName>
</protein>
<keyword evidence="7" id="KW-1185">Reference proteome</keyword>
<keyword evidence="1" id="KW-0963">Cytoplasm</keyword>
<evidence type="ECO:0000256" key="4">
    <source>
        <dbReference type="ARBA" id="ARBA00023186"/>
    </source>
</evidence>
<dbReference type="InterPro" id="IPR023212">
    <property type="entry name" value="Hsp33_helix_hairpin_bin_dom_sf"/>
</dbReference>
<sequence>MKDRLQKFLFEHAAVRGEFVDLTEAWEQVQENHAYPPAVTSLLGEMLSAAVLLASNIKFNGSLIMQIQGDGPVRLLVAECDSSLHVRATAKLAEDAVIADDASLRQLVHARGRGRFVITLDMNDKVPGQLPYQGIVSLEGENLAEVIENYMQQSEQLSTCIWLAANDSVSRGLLLQKLPEKTGEDGLSQKTEEEARVWDHLVALSSTLNRDEMLGTDIDTLQHRLFWEEDILSFEPQQPIFSCSCSRQKVSDMFRMLGEVEVNEALEEQQGKLTVNCDFCGKGYDFDRVDVAQVFTEDTSTNPAAGPKNAMH</sequence>
<gene>
    <name evidence="6" type="primary">hslO</name>
    <name evidence="6" type="ORF">NB640_01945</name>
</gene>
<dbReference type="RefSeq" id="WP_269309461.1">
    <property type="nucleotide sequence ID" value="NZ_CP098242.1"/>
</dbReference>
<dbReference type="SUPFAM" id="SSF118352">
    <property type="entry name" value="HSP33 redox switch-like"/>
    <property type="match status" value="1"/>
</dbReference>
<dbReference type="CDD" id="cd00498">
    <property type="entry name" value="Hsp33"/>
    <property type="match status" value="1"/>
</dbReference>
<dbReference type="GO" id="GO:0042026">
    <property type="term" value="P:protein refolding"/>
    <property type="evidence" value="ECO:0007669"/>
    <property type="project" value="TreeGrafter"/>
</dbReference>
<dbReference type="KEGG" id="ovb:NB640_01945"/>
<evidence type="ECO:0000256" key="3">
    <source>
        <dbReference type="ARBA" id="ARBA00023157"/>
    </source>
</evidence>
<reference evidence="6" key="1">
    <citation type="journal article" date="2022" name="Front. Microbiol.">
        <title>New perspectives on an old grouping: The genomic and phenotypic variability of Oxalobacter formigenes and the implications for calcium oxalate stone prevention.</title>
        <authorList>
            <person name="Chmiel J.A."/>
            <person name="Carr C."/>
            <person name="Stuivenberg G.A."/>
            <person name="Venema R."/>
            <person name="Chanyi R.M."/>
            <person name="Al K.F."/>
            <person name="Giguere D."/>
            <person name="Say H."/>
            <person name="Akouris P.P."/>
            <person name="Dominguez Romero S.A."/>
            <person name="Kwong A."/>
            <person name="Tai V."/>
            <person name="Koval S.F."/>
            <person name="Razvi H."/>
            <person name="Bjazevic J."/>
            <person name="Burton J.P."/>
        </authorList>
    </citation>
    <scope>NUCLEOTIDE SEQUENCE</scope>
    <source>
        <strain evidence="6">WoOx3</strain>
    </source>
</reference>
<accession>A0A9E9LWC3</accession>
<name>A0A9E9LWC3_9BURK</name>
<dbReference type="PANTHER" id="PTHR30111">
    <property type="entry name" value="33 KDA CHAPERONIN"/>
    <property type="match status" value="1"/>
</dbReference>
<dbReference type="GO" id="GO:0005737">
    <property type="term" value="C:cytoplasm"/>
    <property type="evidence" value="ECO:0007669"/>
    <property type="project" value="InterPro"/>
</dbReference>
<dbReference type="Gene3D" id="3.55.30.10">
    <property type="entry name" value="Hsp33 domain"/>
    <property type="match status" value="1"/>
</dbReference>
<evidence type="ECO:0000256" key="2">
    <source>
        <dbReference type="ARBA" id="ARBA00022833"/>
    </source>
</evidence>
<dbReference type="GO" id="GO:0051082">
    <property type="term" value="F:unfolded protein binding"/>
    <property type="evidence" value="ECO:0007669"/>
    <property type="project" value="InterPro"/>
</dbReference>
<evidence type="ECO:0000256" key="1">
    <source>
        <dbReference type="ARBA" id="ARBA00022490"/>
    </source>
</evidence>
<dbReference type="PIRSF" id="PIRSF005261">
    <property type="entry name" value="Heat_shock_Hsp33"/>
    <property type="match status" value="1"/>
</dbReference>
<dbReference type="InterPro" id="IPR016154">
    <property type="entry name" value="Heat_shock_Hsp33_C"/>
</dbReference>
<keyword evidence="2" id="KW-0862">Zinc</keyword>
<dbReference type="AlphaFoldDB" id="A0A9E9LWC3"/>
<dbReference type="Gene3D" id="1.10.287.480">
    <property type="entry name" value="helix hairpin bin"/>
    <property type="match status" value="1"/>
</dbReference>
<dbReference type="SUPFAM" id="SSF64397">
    <property type="entry name" value="Hsp33 domain"/>
    <property type="match status" value="1"/>
</dbReference>
<keyword evidence="5" id="KW-0676">Redox-active center</keyword>
<dbReference type="EMBL" id="CP098242">
    <property type="protein sequence ID" value="WAW10446.1"/>
    <property type="molecule type" value="Genomic_DNA"/>
</dbReference>
<dbReference type="GO" id="GO:0044183">
    <property type="term" value="F:protein folding chaperone"/>
    <property type="evidence" value="ECO:0007669"/>
    <property type="project" value="TreeGrafter"/>
</dbReference>
<dbReference type="InterPro" id="IPR000397">
    <property type="entry name" value="Heat_shock_Hsp33"/>
</dbReference>
<dbReference type="PANTHER" id="PTHR30111:SF1">
    <property type="entry name" value="33 KDA CHAPERONIN"/>
    <property type="match status" value="1"/>
</dbReference>
<keyword evidence="4" id="KW-0143">Chaperone</keyword>
<dbReference type="NCBIfam" id="NF001033">
    <property type="entry name" value="PRK00114.1"/>
    <property type="match status" value="1"/>
</dbReference>
<keyword evidence="3" id="KW-1015">Disulfide bond</keyword>
<dbReference type="Pfam" id="PF01430">
    <property type="entry name" value="HSP33"/>
    <property type="match status" value="1"/>
</dbReference>
<evidence type="ECO:0000313" key="6">
    <source>
        <dbReference type="EMBL" id="WAW10446.1"/>
    </source>
</evidence>
<organism evidence="6 7">
    <name type="scientific">Oxalobacter vibrioformis</name>
    <dbReference type="NCBI Taxonomy" id="933080"/>
    <lineage>
        <taxon>Bacteria</taxon>
        <taxon>Pseudomonadati</taxon>
        <taxon>Pseudomonadota</taxon>
        <taxon>Betaproteobacteria</taxon>
        <taxon>Burkholderiales</taxon>
        <taxon>Oxalobacteraceae</taxon>
        <taxon>Oxalobacter</taxon>
    </lineage>
</organism>
<dbReference type="Proteomes" id="UP001156215">
    <property type="component" value="Chromosome"/>
</dbReference>
<dbReference type="Gene3D" id="3.90.1280.10">
    <property type="entry name" value="HSP33 redox switch-like"/>
    <property type="match status" value="1"/>
</dbReference>
<evidence type="ECO:0000256" key="5">
    <source>
        <dbReference type="ARBA" id="ARBA00023284"/>
    </source>
</evidence>
<evidence type="ECO:0000313" key="7">
    <source>
        <dbReference type="Proteomes" id="UP001156215"/>
    </source>
</evidence>
<proteinExistence type="predicted"/>
<dbReference type="InterPro" id="IPR016153">
    <property type="entry name" value="Heat_shock_Hsp33_N"/>
</dbReference>